<dbReference type="GO" id="GO:0031145">
    <property type="term" value="P:anaphase-promoting complex-dependent catabolic process"/>
    <property type="evidence" value="ECO:0007669"/>
    <property type="project" value="InterPro"/>
</dbReference>
<dbReference type="InterPro" id="IPR024789">
    <property type="entry name" value="APC4"/>
</dbReference>
<dbReference type="GO" id="GO:0034399">
    <property type="term" value="C:nuclear periphery"/>
    <property type="evidence" value="ECO:0007669"/>
    <property type="project" value="TreeGrafter"/>
</dbReference>
<dbReference type="Pfam" id="PF12894">
    <property type="entry name" value="ANAPC4_WD40"/>
    <property type="match status" value="1"/>
</dbReference>
<dbReference type="EnsemblPlants" id="MELO3C032683.2.1">
    <property type="protein sequence ID" value="MELO3C032683.2.1"/>
    <property type="gene ID" value="MELO3C032683.2"/>
</dbReference>
<keyword evidence="2" id="KW-0498">Mitosis</keyword>
<dbReference type="PANTHER" id="PTHR13260">
    <property type="entry name" value="ANAPHASE PROMOTING COMPLEX SUBUNIT 4 APC4"/>
    <property type="match status" value="1"/>
</dbReference>
<feature type="compositionally biased region" description="Basic and acidic residues" evidence="5">
    <location>
        <begin position="151"/>
        <end position="161"/>
    </location>
</feature>
<dbReference type="GO" id="GO:0051301">
    <property type="term" value="P:cell division"/>
    <property type="evidence" value="ECO:0007669"/>
    <property type="project" value="UniProtKB-KW"/>
</dbReference>
<evidence type="ECO:0000256" key="5">
    <source>
        <dbReference type="SAM" id="MobiDB-lite"/>
    </source>
</evidence>
<feature type="region of interest" description="Disordered" evidence="5">
    <location>
        <begin position="143"/>
        <end position="176"/>
    </location>
</feature>
<dbReference type="InterPro" id="IPR024977">
    <property type="entry name" value="Apc4-like_WD40_dom"/>
</dbReference>
<evidence type="ECO:0000256" key="4">
    <source>
        <dbReference type="ARBA" id="ARBA00023306"/>
    </source>
</evidence>
<keyword evidence="1" id="KW-0132">Cell division</keyword>
<reference evidence="7" key="1">
    <citation type="submission" date="2023-03" db="UniProtKB">
        <authorList>
            <consortium name="EnsemblPlants"/>
        </authorList>
    </citation>
    <scope>IDENTIFICATION</scope>
</reference>
<dbReference type="GO" id="GO:0070979">
    <property type="term" value="P:protein K11-linked ubiquitination"/>
    <property type="evidence" value="ECO:0007669"/>
    <property type="project" value="TreeGrafter"/>
</dbReference>
<proteinExistence type="predicted"/>
<dbReference type="Gramene" id="MELO3C032683.2.1">
    <property type="protein sequence ID" value="MELO3C032683.2.1"/>
    <property type="gene ID" value="MELO3C032683.2"/>
</dbReference>
<sequence length="290" mass="32954">MSTGYRVISVDVPRGVLPFQLQFDKRIAFQVKIVKWNPENDLLAMVIENSKILFHRFNWQRLWTISLGEFHDLIQSTRELDEVRMELADFLGGHMLDRQALLILDIDELVLLILNIDSDSSDSENNVVLSTLFHRKVGSCSGKFPPQDASPPKEDLTRPTDHSLPSVASSSPHASPQSLFPMMKMMQVTKLTNIMCLELKTQPFLRTLWPLLRTLVRLIILEHRTLGQLKVRVNSPLQCHCLGMLVPLLVRVVPLSEDNMSSLKDKLLTTCSNGNKGSCFTLYASKQFRS</sequence>
<keyword evidence="4" id="KW-0131">Cell cycle</keyword>
<dbReference type="GO" id="GO:0005680">
    <property type="term" value="C:anaphase-promoting complex"/>
    <property type="evidence" value="ECO:0007669"/>
    <property type="project" value="InterPro"/>
</dbReference>
<accession>A0A9I9EF55</accession>
<keyword evidence="3" id="KW-0833">Ubl conjugation pathway</keyword>
<evidence type="ECO:0000259" key="6">
    <source>
        <dbReference type="Pfam" id="PF12894"/>
    </source>
</evidence>
<protein>
    <recommendedName>
        <fullName evidence="6">Anaphase-promoting complex subunit 4-like WD40 domain-containing protein</fullName>
    </recommendedName>
</protein>
<evidence type="ECO:0000256" key="3">
    <source>
        <dbReference type="ARBA" id="ARBA00022786"/>
    </source>
</evidence>
<organism evidence="7">
    <name type="scientific">Cucumis melo</name>
    <name type="common">Muskmelon</name>
    <dbReference type="NCBI Taxonomy" id="3656"/>
    <lineage>
        <taxon>Eukaryota</taxon>
        <taxon>Viridiplantae</taxon>
        <taxon>Streptophyta</taxon>
        <taxon>Embryophyta</taxon>
        <taxon>Tracheophyta</taxon>
        <taxon>Spermatophyta</taxon>
        <taxon>Magnoliopsida</taxon>
        <taxon>eudicotyledons</taxon>
        <taxon>Gunneridae</taxon>
        <taxon>Pentapetalae</taxon>
        <taxon>rosids</taxon>
        <taxon>fabids</taxon>
        <taxon>Cucurbitales</taxon>
        <taxon>Cucurbitaceae</taxon>
        <taxon>Benincaseae</taxon>
        <taxon>Cucumis</taxon>
    </lineage>
</organism>
<feature type="domain" description="Anaphase-promoting complex subunit 4-like WD40" evidence="6">
    <location>
        <begin position="34"/>
        <end position="66"/>
    </location>
</feature>
<evidence type="ECO:0000256" key="2">
    <source>
        <dbReference type="ARBA" id="ARBA00022776"/>
    </source>
</evidence>
<dbReference type="AlphaFoldDB" id="A0A9I9EF55"/>
<evidence type="ECO:0000313" key="7">
    <source>
        <dbReference type="EnsemblPlants" id="MELO3C032683.2.1"/>
    </source>
</evidence>
<dbReference type="PANTHER" id="PTHR13260:SF0">
    <property type="entry name" value="ANAPHASE-PROMOTING COMPLEX SUBUNIT 4"/>
    <property type="match status" value="1"/>
</dbReference>
<feature type="compositionally biased region" description="Low complexity" evidence="5">
    <location>
        <begin position="162"/>
        <end position="176"/>
    </location>
</feature>
<evidence type="ECO:0000256" key="1">
    <source>
        <dbReference type="ARBA" id="ARBA00022618"/>
    </source>
</evidence>
<name>A0A9I9EF55_CUCME</name>